<comment type="caution">
    <text evidence="2">The sequence shown here is derived from an EMBL/GenBank/DDBJ whole genome shotgun (WGS) entry which is preliminary data.</text>
</comment>
<sequence length="514" mass="58584">MVIISKTTFLSFLHCPKNVWLKIHRPEIGEKFHLSEFEKHILEQGNEVEAYARNLFPGAVHVVATGDDALQETVRFMASKAPTIFQATFLVDGFLAKNDMLSYDKVNDCWDLYEVKGTNSLKEDGGESRDHIDDLAFQVSVLRRANIKLGRYFVIHLNKEYVRSGGLDINALLVKDDVTDKVGARLPEVEAQMALAQEYLSQENEPVGGCECVYKSRKKHCSTFQYIHPHVPEYSVHDLSRIHKTKLELLVERSIFNLNDIPEDFELSDKQKNQVYAHRLQKPIISTGEIKKQLGSLAYPLYFFDYEAFGPAIPVFNGYGPYKRIPFQFSLHILRKPDGDLEHVEFLHNNLSDPSEEVARLLEQHIKPGGTVIAWYKSFEAGVNKEIGLRLPSHTALFDRINGMLYDLMEIFSDQHYIHHGFKGSASLKKVLPTLAPELSYESLGVRDGGQAADAWWKMVSPATTPREKAQISKDLKIYCGLDTYAMYAIWHCLQEEVGNPVSKRIPYPPLLKR</sequence>
<accession>A0A0G0WKF8</accession>
<evidence type="ECO:0000259" key="1">
    <source>
        <dbReference type="Pfam" id="PF11074"/>
    </source>
</evidence>
<dbReference type="EMBL" id="LCBN01000050">
    <property type="protein sequence ID" value="KKS12547.1"/>
    <property type="molecule type" value="Genomic_DNA"/>
</dbReference>
<dbReference type="InterPro" id="IPR021301">
    <property type="entry name" value="DUF2779"/>
</dbReference>
<dbReference type="Pfam" id="PF11074">
    <property type="entry name" value="DUF2779"/>
    <property type="match status" value="1"/>
</dbReference>
<dbReference type="PATRIC" id="fig|1618429.3.peg.926"/>
<organism evidence="2 3">
    <name type="scientific">Candidatus Daviesbacteria bacterium GW2011_GWB1_41_5</name>
    <dbReference type="NCBI Taxonomy" id="1618429"/>
    <lineage>
        <taxon>Bacteria</taxon>
        <taxon>Candidatus Daviesiibacteriota</taxon>
    </lineage>
</organism>
<feature type="domain" description="DUF2779" evidence="1">
    <location>
        <begin position="302"/>
        <end position="427"/>
    </location>
</feature>
<dbReference type="Proteomes" id="UP000034753">
    <property type="component" value="Unassembled WGS sequence"/>
</dbReference>
<proteinExistence type="predicted"/>
<dbReference type="AlphaFoldDB" id="A0A0G0WKF8"/>
<protein>
    <recommendedName>
        <fullName evidence="1">DUF2779 domain-containing protein</fullName>
    </recommendedName>
</protein>
<evidence type="ECO:0000313" key="3">
    <source>
        <dbReference type="Proteomes" id="UP000034753"/>
    </source>
</evidence>
<reference evidence="2 3" key="1">
    <citation type="journal article" date="2015" name="Nature">
        <title>rRNA introns, odd ribosomes, and small enigmatic genomes across a large radiation of phyla.</title>
        <authorList>
            <person name="Brown C.T."/>
            <person name="Hug L.A."/>
            <person name="Thomas B.C."/>
            <person name="Sharon I."/>
            <person name="Castelle C.J."/>
            <person name="Singh A."/>
            <person name="Wilkins M.J."/>
            <person name="Williams K.H."/>
            <person name="Banfield J.F."/>
        </authorList>
    </citation>
    <scope>NUCLEOTIDE SEQUENCE [LARGE SCALE GENOMIC DNA]</scope>
</reference>
<name>A0A0G0WKF8_9BACT</name>
<evidence type="ECO:0000313" key="2">
    <source>
        <dbReference type="EMBL" id="KKS12547.1"/>
    </source>
</evidence>
<gene>
    <name evidence="2" type="ORF">UU67_C0050G0002</name>
</gene>